<dbReference type="EMBL" id="CARXXK010000001">
    <property type="protein sequence ID" value="CAI6344951.1"/>
    <property type="molecule type" value="Genomic_DNA"/>
</dbReference>
<keyword evidence="3" id="KW-1185">Reference proteome</keyword>
<evidence type="ECO:0000313" key="3">
    <source>
        <dbReference type="Proteomes" id="UP001160148"/>
    </source>
</evidence>
<feature type="compositionally biased region" description="Polar residues" evidence="1">
    <location>
        <begin position="81"/>
        <end position="90"/>
    </location>
</feature>
<comment type="caution">
    <text evidence="2">The sequence shown here is derived from an EMBL/GenBank/DDBJ whole genome shotgun (WGS) entry which is preliminary data.</text>
</comment>
<gene>
    <name evidence="2" type="ORF">MEUPH1_LOCUS2019</name>
</gene>
<dbReference type="Proteomes" id="UP001160148">
    <property type="component" value="Unassembled WGS sequence"/>
</dbReference>
<accession>A0AAV0VQB7</accession>
<evidence type="ECO:0000313" key="2">
    <source>
        <dbReference type="EMBL" id="CAI6344951.1"/>
    </source>
</evidence>
<reference evidence="2 3" key="1">
    <citation type="submission" date="2023-01" db="EMBL/GenBank/DDBJ databases">
        <authorList>
            <person name="Whitehead M."/>
        </authorList>
    </citation>
    <scope>NUCLEOTIDE SEQUENCE [LARGE SCALE GENOMIC DNA]</scope>
</reference>
<organism evidence="2 3">
    <name type="scientific">Macrosiphum euphorbiae</name>
    <name type="common">potato aphid</name>
    <dbReference type="NCBI Taxonomy" id="13131"/>
    <lineage>
        <taxon>Eukaryota</taxon>
        <taxon>Metazoa</taxon>
        <taxon>Ecdysozoa</taxon>
        <taxon>Arthropoda</taxon>
        <taxon>Hexapoda</taxon>
        <taxon>Insecta</taxon>
        <taxon>Pterygota</taxon>
        <taxon>Neoptera</taxon>
        <taxon>Paraneoptera</taxon>
        <taxon>Hemiptera</taxon>
        <taxon>Sternorrhyncha</taxon>
        <taxon>Aphidomorpha</taxon>
        <taxon>Aphidoidea</taxon>
        <taxon>Aphididae</taxon>
        <taxon>Macrosiphini</taxon>
        <taxon>Macrosiphum</taxon>
    </lineage>
</organism>
<sequence>MGIGHITIAGHPAIMYGYLKLGPGIRIIIRVLTSGPAAHRYPVFGWCPVSVFSARNHQRSLWTMDAEPATLFAHLERMRNGVSTGRSTQRTRAKATVGRRVSGRGRGEKYKTILSRNENKESTLSSVPLSWPPPYCYNIPMSPPPPGDN</sequence>
<proteinExistence type="predicted"/>
<dbReference type="AlphaFoldDB" id="A0AAV0VQB7"/>
<protein>
    <submittedName>
        <fullName evidence="2">Uncharacterized protein</fullName>
    </submittedName>
</protein>
<feature type="region of interest" description="Disordered" evidence="1">
    <location>
        <begin position="80"/>
        <end position="105"/>
    </location>
</feature>
<name>A0AAV0VQB7_9HEMI</name>
<evidence type="ECO:0000256" key="1">
    <source>
        <dbReference type="SAM" id="MobiDB-lite"/>
    </source>
</evidence>